<evidence type="ECO:0000256" key="8">
    <source>
        <dbReference type="ARBA" id="ARBA00023136"/>
    </source>
</evidence>
<evidence type="ECO:0000256" key="10">
    <source>
        <dbReference type="ARBA" id="ARBA00023180"/>
    </source>
</evidence>
<evidence type="ECO:0000256" key="17">
    <source>
        <dbReference type="SAM" id="SignalP"/>
    </source>
</evidence>
<dbReference type="InterPro" id="IPR028082">
    <property type="entry name" value="Peripla_BP_I"/>
</dbReference>
<dbReference type="GO" id="GO:1901701">
    <property type="term" value="P:cellular response to oxygen-containing compound"/>
    <property type="evidence" value="ECO:0007669"/>
    <property type="project" value="UniProtKB-ARBA"/>
</dbReference>
<dbReference type="InterPro" id="IPR015683">
    <property type="entry name" value="Ionotropic_Glu_rcpt"/>
</dbReference>
<feature type="transmembrane region" description="Helical" evidence="16">
    <location>
        <begin position="658"/>
        <end position="682"/>
    </location>
</feature>
<keyword evidence="5 17" id="KW-0732">Signal</keyword>
<dbReference type="Gene3D" id="3.40.50.2300">
    <property type="match status" value="2"/>
</dbReference>
<dbReference type="Pfam" id="PF01094">
    <property type="entry name" value="ANF_receptor"/>
    <property type="match status" value="1"/>
</dbReference>
<keyword evidence="7 13" id="KW-0406">Ion transport</keyword>
<dbReference type="Pfam" id="PF00060">
    <property type="entry name" value="Lig_chan"/>
    <property type="match status" value="1"/>
</dbReference>
<dbReference type="CDD" id="cd19990">
    <property type="entry name" value="PBP1_GABAb_receptor_plant"/>
    <property type="match status" value="1"/>
</dbReference>
<evidence type="ECO:0000256" key="15">
    <source>
        <dbReference type="SAM" id="MobiDB-lite"/>
    </source>
</evidence>
<dbReference type="SUPFAM" id="SSF53822">
    <property type="entry name" value="Periplasmic binding protein-like I"/>
    <property type="match status" value="1"/>
</dbReference>
<evidence type="ECO:0000256" key="11">
    <source>
        <dbReference type="ARBA" id="ARBA00023286"/>
    </source>
</evidence>
<dbReference type="FunFam" id="3.40.50.2300:FF:000081">
    <property type="entry name" value="Glutamate receptor"/>
    <property type="match status" value="1"/>
</dbReference>
<comment type="caution">
    <text evidence="19">The sequence shown here is derived from an EMBL/GenBank/DDBJ whole genome shotgun (WGS) entry which is preliminary data.</text>
</comment>
<keyword evidence="4 16" id="KW-0812">Transmembrane</keyword>
<dbReference type="InterPro" id="IPR044440">
    <property type="entry name" value="GABAb_receptor_plant_PBP1"/>
</dbReference>
<dbReference type="GO" id="GO:0009611">
    <property type="term" value="P:response to wounding"/>
    <property type="evidence" value="ECO:0007669"/>
    <property type="project" value="UniProtKB-ARBA"/>
</dbReference>
<dbReference type="Gene3D" id="3.40.190.10">
    <property type="entry name" value="Periplasmic binding protein-like II"/>
    <property type="match status" value="2"/>
</dbReference>
<keyword evidence="6 16" id="KW-1133">Transmembrane helix</keyword>
<evidence type="ECO:0000313" key="20">
    <source>
        <dbReference type="Proteomes" id="UP001140206"/>
    </source>
</evidence>
<keyword evidence="12 13" id="KW-0407">Ion channel</keyword>
<evidence type="ECO:0000256" key="3">
    <source>
        <dbReference type="ARBA" id="ARBA00022448"/>
    </source>
</evidence>
<feature type="domain" description="Ionotropic glutamate receptor C-terminal" evidence="18">
    <location>
        <begin position="473"/>
        <end position="816"/>
    </location>
</feature>
<comment type="similarity">
    <text evidence="2 13">Belongs to the glutamate-gated ion channel (TC 1.A.10.1) family.</text>
</comment>
<evidence type="ECO:0000256" key="6">
    <source>
        <dbReference type="ARBA" id="ARBA00022989"/>
    </source>
</evidence>
<dbReference type="InterPro" id="IPR001828">
    <property type="entry name" value="ANF_lig-bd_rcpt"/>
</dbReference>
<evidence type="ECO:0000256" key="9">
    <source>
        <dbReference type="ARBA" id="ARBA00023170"/>
    </source>
</evidence>
<evidence type="ECO:0000313" key="19">
    <source>
        <dbReference type="EMBL" id="KAJ4781499.1"/>
    </source>
</evidence>
<dbReference type="SUPFAM" id="SSF53850">
    <property type="entry name" value="Periplasmic binding protein-like II"/>
    <property type="match status" value="1"/>
</dbReference>
<dbReference type="Gene3D" id="1.10.287.70">
    <property type="match status" value="1"/>
</dbReference>
<comment type="function">
    <text evidence="13">Glutamate-gated receptor that probably acts as non-selective cation channel.</text>
</comment>
<feature type="region of interest" description="Disordered" evidence="15">
    <location>
        <begin position="891"/>
        <end position="913"/>
    </location>
</feature>
<keyword evidence="14" id="KW-1015">Disulfide bond</keyword>
<dbReference type="AlphaFoldDB" id="A0AAV8ELB4"/>
<sequence length="925" mass="102678">MLPNCPKMNLAVSSVLLLIFCLFQNGSFQNITSRPSTVNIGAIFAFNSTIGKAANVAISAAVEDVNSDPNILNGTKLVITPRNSNCSGFLGIIEALKMMEAETVAIVGPQCSSIAHIISYVADELKVPLVSFGATDPTLSPIQFPYFVRTTQSDLYQMAAVAAIVDLYQWKLVTAVYTDDEYGRNGIAALDDKLAERRCKISYQARLPPVPGQEDILDVLAKVTMKESRIIVVHVSSNGLAVFSVAQRLQMMSDGYVWIATDWLMSMLDSRAPLGNDIMDSLQGVIALRQHTPNSISKRGLVSKWGALNKKYGNGVALNANTYGFYAYDSIWTVARALDRFFKIGGKIAFSNDSTLKDEVGGNLHVEAMRVFDQGKLLLDEIIKINFTGITGQVSFNPDRDLVNSSYDVLNIVGMGWRTIGFWSNSSGLSVVEPEKLYDKPKNFSLEQKLYPVIWPGGRVERPRGWVFPNNGELRVGVPDRVSFQQFVSYDEDTNTFKGFCVDVFLKAVELLPYPVPYRFVPFGDHKKNPNYTDLCNKVGTSFFDAAVGDIVITMNRTKVVDFTQPYIDSGLVVVAPVKRQKSNAWAFLQPFTLEMWCVIGGFFVVVGIVVWILEHRFNEDFRGPPKKQVATICWFSFSTLFFAHRENTVSTLGRGVLIIWLFVVLIIQSSYTASLTSILTVQQLTSPIQGIESLMASNDPIGYQTGSFAENYMVEELHIPRDRLKELTSPELYLQALEQGPGNGGVAAVVDEMSYVELFLATQCRFQVVGSEFTRSGWGFAFPKESPLAVDMSTAILSLAENGELQKIHDKWLKRSAACSSEANTDIEANRLHFDSFKGLFLICGLACIIALVVYLFIMLRQFIRHVPPDDQDPSGQASARSGRSFKSFLSFADERAPKSKSRSIKEKKELTNVEAETIKRTVK</sequence>
<feature type="compositionally biased region" description="Basic and acidic residues" evidence="15">
    <location>
        <begin position="894"/>
        <end position="913"/>
    </location>
</feature>
<dbReference type="CDD" id="cd13686">
    <property type="entry name" value="GluR_Plant"/>
    <property type="match status" value="1"/>
</dbReference>
<dbReference type="InterPro" id="IPR001320">
    <property type="entry name" value="Iontro_rcpt_C"/>
</dbReference>
<feature type="disulfide bond" evidence="14">
    <location>
        <begin position="765"/>
        <end position="820"/>
    </location>
</feature>
<dbReference type="GO" id="GO:0015276">
    <property type="term" value="F:ligand-gated monoatomic ion channel activity"/>
    <property type="evidence" value="ECO:0007669"/>
    <property type="project" value="InterPro"/>
</dbReference>
<dbReference type="GO" id="GO:0007165">
    <property type="term" value="P:signal transduction"/>
    <property type="evidence" value="ECO:0007669"/>
    <property type="project" value="UniProtKB-ARBA"/>
</dbReference>
<evidence type="ECO:0000256" key="1">
    <source>
        <dbReference type="ARBA" id="ARBA00004141"/>
    </source>
</evidence>
<feature type="transmembrane region" description="Helical" evidence="16">
    <location>
        <begin position="841"/>
        <end position="861"/>
    </location>
</feature>
<evidence type="ECO:0000256" key="5">
    <source>
        <dbReference type="ARBA" id="ARBA00022729"/>
    </source>
</evidence>
<evidence type="ECO:0000259" key="18">
    <source>
        <dbReference type="SMART" id="SM00079"/>
    </source>
</evidence>
<dbReference type="InterPro" id="IPR017103">
    <property type="entry name" value="Iontropic_Glu_rcpt_pln"/>
</dbReference>
<keyword evidence="8 13" id="KW-0472">Membrane</keyword>
<evidence type="ECO:0000256" key="7">
    <source>
        <dbReference type="ARBA" id="ARBA00023065"/>
    </source>
</evidence>
<gene>
    <name evidence="19" type="ORF">LUZ62_065756</name>
</gene>
<accession>A0AAV8ELB4</accession>
<evidence type="ECO:0000256" key="16">
    <source>
        <dbReference type="SAM" id="Phobius"/>
    </source>
</evidence>
<evidence type="ECO:0000256" key="12">
    <source>
        <dbReference type="ARBA" id="ARBA00023303"/>
    </source>
</evidence>
<keyword evidence="3 13" id="KW-0813">Transport</keyword>
<dbReference type="EMBL" id="JAMFTS010000003">
    <property type="protein sequence ID" value="KAJ4781499.1"/>
    <property type="molecule type" value="Genomic_DNA"/>
</dbReference>
<dbReference type="GO" id="GO:0016020">
    <property type="term" value="C:membrane"/>
    <property type="evidence" value="ECO:0007669"/>
    <property type="project" value="UniProtKB-SubCell"/>
</dbReference>
<evidence type="ECO:0000256" key="13">
    <source>
        <dbReference type="PIRNR" id="PIRNR037090"/>
    </source>
</evidence>
<keyword evidence="20" id="KW-1185">Reference proteome</keyword>
<dbReference type="FunFam" id="3.40.190.10:FF:000054">
    <property type="entry name" value="Glutamate receptor"/>
    <property type="match status" value="1"/>
</dbReference>
<proteinExistence type="inferred from homology"/>
<dbReference type="InterPro" id="IPR019594">
    <property type="entry name" value="Glu/Gly-bd"/>
</dbReference>
<evidence type="ECO:0000256" key="4">
    <source>
        <dbReference type="ARBA" id="ARBA00022692"/>
    </source>
</evidence>
<dbReference type="PANTHER" id="PTHR18966">
    <property type="entry name" value="IONOTROPIC GLUTAMATE RECEPTOR"/>
    <property type="match status" value="1"/>
</dbReference>
<feature type="chain" id="PRO_5043507738" description="Glutamate receptor" evidence="17">
    <location>
        <begin position="29"/>
        <end position="925"/>
    </location>
</feature>
<dbReference type="Pfam" id="PF10613">
    <property type="entry name" value="Lig_chan-Glu_bd"/>
    <property type="match status" value="1"/>
</dbReference>
<dbReference type="FunFam" id="1.10.287.70:FF:000037">
    <property type="entry name" value="Glutamate receptor"/>
    <property type="match status" value="1"/>
</dbReference>
<keyword evidence="9 13" id="KW-0675">Receptor</keyword>
<keyword evidence="11 13" id="KW-1071">Ligand-gated ion channel</keyword>
<evidence type="ECO:0000256" key="14">
    <source>
        <dbReference type="PIRSR" id="PIRSR037090-50"/>
    </source>
</evidence>
<organism evidence="19 20">
    <name type="scientific">Rhynchospora pubera</name>
    <dbReference type="NCBI Taxonomy" id="906938"/>
    <lineage>
        <taxon>Eukaryota</taxon>
        <taxon>Viridiplantae</taxon>
        <taxon>Streptophyta</taxon>
        <taxon>Embryophyta</taxon>
        <taxon>Tracheophyta</taxon>
        <taxon>Spermatophyta</taxon>
        <taxon>Magnoliopsida</taxon>
        <taxon>Liliopsida</taxon>
        <taxon>Poales</taxon>
        <taxon>Cyperaceae</taxon>
        <taxon>Cyperoideae</taxon>
        <taxon>Rhynchosporeae</taxon>
        <taxon>Rhynchospora</taxon>
    </lineage>
</organism>
<keyword evidence="10" id="KW-0325">Glycoprotein</keyword>
<dbReference type="Proteomes" id="UP001140206">
    <property type="component" value="Chromosome 3"/>
</dbReference>
<evidence type="ECO:0000256" key="2">
    <source>
        <dbReference type="ARBA" id="ARBA00008685"/>
    </source>
</evidence>
<dbReference type="PIRSF" id="PIRSF037090">
    <property type="entry name" value="Iontro_Glu-like_rcpt_pln"/>
    <property type="match status" value="1"/>
</dbReference>
<name>A0AAV8ELB4_9POAL</name>
<comment type="subcellular location">
    <subcellularLocation>
        <location evidence="1">Membrane</location>
        <topology evidence="1">Multi-pass membrane protein</topology>
    </subcellularLocation>
</comment>
<reference evidence="19" key="1">
    <citation type="submission" date="2022-08" db="EMBL/GenBank/DDBJ databases">
        <authorList>
            <person name="Marques A."/>
        </authorList>
    </citation>
    <scope>NUCLEOTIDE SEQUENCE</scope>
    <source>
        <strain evidence="19">RhyPub2mFocal</strain>
        <tissue evidence="19">Leaves</tissue>
    </source>
</reference>
<dbReference type="FunFam" id="3.40.190.10:FF:000175">
    <property type="entry name" value="Glutamate receptor"/>
    <property type="match status" value="1"/>
</dbReference>
<feature type="signal peptide" evidence="17">
    <location>
        <begin position="1"/>
        <end position="28"/>
    </location>
</feature>
<protein>
    <recommendedName>
        <fullName evidence="13">Glutamate receptor</fullName>
    </recommendedName>
</protein>
<dbReference type="SMART" id="SM00079">
    <property type="entry name" value="PBPe"/>
    <property type="match status" value="1"/>
</dbReference>
<dbReference type="PRINTS" id="PR01176">
    <property type="entry name" value="GABABRECEPTR"/>
</dbReference>
<feature type="transmembrane region" description="Helical" evidence="16">
    <location>
        <begin position="594"/>
        <end position="614"/>
    </location>
</feature>